<dbReference type="InterPro" id="IPR045867">
    <property type="entry name" value="DNA-dir_RpoC_beta_prime"/>
</dbReference>
<keyword evidence="8" id="KW-0862">Zinc</keyword>
<feature type="compositionally biased region" description="Acidic residues" evidence="15">
    <location>
        <begin position="1155"/>
        <end position="1171"/>
    </location>
</feature>
<keyword evidence="6" id="KW-0548">Nucleotidyltransferase</keyword>
<dbReference type="InterPro" id="IPR015699">
    <property type="entry name" value="DNA-dir_RNA_pol1_lsu_N"/>
</dbReference>
<evidence type="ECO:0000256" key="9">
    <source>
        <dbReference type="ARBA" id="ARBA00022842"/>
    </source>
</evidence>
<accession>A0A9E7GS80</accession>
<evidence type="ECO:0000259" key="16">
    <source>
        <dbReference type="SMART" id="SM00663"/>
    </source>
</evidence>
<feature type="compositionally biased region" description="Basic residues" evidence="15">
    <location>
        <begin position="1271"/>
        <end position="1282"/>
    </location>
</feature>
<dbReference type="InterPro" id="IPR000722">
    <property type="entry name" value="RNA_pol_asu"/>
</dbReference>
<evidence type="ECO:0000256" key="7">
    <source>
        <dbReference type="ARBA" id="ARBA00022723"/>
    </source>
</evidence>
<dbReference type="GO" id="GO:0006351">
    <property type="term" value="P:DNA-templated transcription"/>
    <property type="evidence" value="ECO:0007669"/>
    <property type="project" value="InterPro"/>
</dbReference>
<dbReference type="EC" id="2.7.7.6" evidence="3"/>
<dbReference type="InterPro" id="IPR007083">
    <property type="entry name" value="RNA_pol_Rpb1_4"/>
</dbReference>
<protein>
    <recommendedName>
        <fullName evidence="13">DNA-directed RNA polymerase I subunit RPA1</fullName>
        <ecNumber evidence="3">2.7.7.6</ecNumber>
    </recommendedName>
    <alternativeName>
        <fullName evidence="14">DNA-directed RNA polymerase I subunit rpa1</fullName>
    </alternativeName>
</protein>
<dbReference type="PANTHER" id="PTHR19376:SF11">
    <property type="entry name" value="DNA-DIRECTED RNA POLYMERASE I SUBUNIT RPA1"/>
    <property type="match status" value="1"/>
</dbReference>
<evidence type="ECO:0000256" key="4">
    <source>
        <dbReference type="ARBA" id="ARBA00022478"/>
    </source>
</evidence>
<evidence type="ECO:0000256" key="10">
    <source>
        <dbReference type="ARBA" id="ARBA00023163"/>
    </source>
</evidence>
<evidence type="ECO:0000256" key="12">
    <source>
        <dbReference type="ARBA" id="ARBA00048552"/>
    </source>
</evidence>
<dbReference type="FunFam" id="2.40.40.20:FF:000019">
    <property type="entry name" value="DNA-directed RNA polymerase II subunit RPB1"/>
    <property type="match status" value="1"/>
</dbReference>
<keyword evidence="18" id="KW-1185">Reference proteome</keyword>
<dbReference type="Gene3D" id="1.10.150.390">
    <property type="match status" value="1"/>
</dbReference>
<dbReference type="CDD" id="cd01435">
    <property type="entry name" value="RNAP_I_RPA1_N"/>
    <property type="match status" value="1"/>
</dbReference>
<dbReference type="PANTHER" id="PTHR19376">
    <property type="entry name" value="DNA-DIRECTED RNA POLYMERASE"/>
    <property type="match status" value="1"/>
</dbReference>
<dbReference type="InterPro" id="IPR042102">
    <property type="entry name" value="RNA_pol_Rpb1_3_sf"/>
</dbReference>
<evidence type="ECO:0000313" key="18">
    <source>
        <dbReference type="Proteomes" id="UP001055439"/>
    </source>
</evidence>
<comment type="subcellular location">
    <subcellularLocation>
        <location evidence="1">Nucleus</location>
    </subcellularLocation>
</comment>
<organism evidence="17 18">
    <name type="scientific">Musa troglodytarum</name>
    <name type="common">fe'i banana</name>
    <dbReference type="NCBI Taxonomy" id="320322"/>
    <lineage>
        <taxon>Eukaryota</taxon>
        <taxon>Viridiplantae</taxon>
        <taxon>Streptophyta</taxon>
        <taxon>Embryophyta</taxon>
        <taxon>Tracheophyta</taxon>
        <taxon>Spermatophyta</taxon>
        <taxon>Magnoliopsida</taxon>
        <taxon>Liliopsida</taxon>
        <taxon>Zingiberales</taxon>
        <taxon>Musaceae</taxon>
        <taxon>Musa</taxon>
    </lineage>
</organism>
<feature type="region of interest" description="Disordered" evidence="15">
    <location>
        <begin position="1134"/>
        <end position="1191"/>
    </location>
</feature>
<dbReference type="OrthoDB" id="270392at2759"/>
<keyword evidence="7" id="KW-0479">Metal-binding</keyword>
<evidence type="ECO:0000256" key="13">
    <source>
        <dbReference type="ARBA" id="ARBA00074245"/>
    </source>
</evidence>
<feature type="compositionally biased region" description="Basic and acidic residues" evidence="15">
    <location>
        <begin position="1252"/>
        <end position="1270"/>
    </location>
</feature>
<dbReference type="Pfam" id="PF04998">
    <property type="entry name" value="RNA_pol_Rpb1_5"/>
    <property type="match status" value="1"/>
</dbReference>
<feature type="compositionally biased region" description="Polar residues" evidence="15">
    <location>
        <begin position="1240"/>
        <end position="1250"/>
    </location>
</feature>
<dbReference type="Gene3D" id="1.10.132.30">
    <property type="match status" value="1"/>
</dbReference>
<gene>
    <name evidence="17" type="ORF">MUK42_10419</name>
</gene>
<evidence type="ECO:0000256" key="6">
    <source>
        <dbReference type="ARBA" id="ARBA00022695"/>
    </source>
</evidence>
<keyword evidence="10" id="KW-0804">Transcription</keyword>
<keyword evidence="4 17" id="KW-0240">DNA-directed RNA polymerase</keyword>
<evidence type="ECO:0000313" key="17">
    <source>
        <dbReference type="EMBL" id="URE17432.1"/>
    </source>
</evidence>
<dbReference type="EMBL" id="CP097509">
    <property type="protein sequence ID" value="URE17432.1"/>
    <property type="molecule type" value="Genomic_DNA"/>
</dbReference>
<evidence type="ECO:0000256" key="15">
    <source>
        <dbReference type="SAM" id="MobiDB-lite"/>
    </source>
</evidence>
<evidence type="ECO:0000256" key="14">
    <source>
        <dbReference type="ARBA" id="ARBA00074527"/>
    </source>
</evidence>
<dbReference type="InterPro" id="IPR007081">
    <property type="entry name" value="RNA_pol_Rpb1_5"/>
</dbReference>
<dbReference type="InterPro" id="IPR044893">
    <property type="entry name" value="RNA_pol_Rpb1_clamp_domain"/>
</dbReference>
<dbReference type="GO" id="GO:0003677">
    <property type="term" value="F:DNA binding"/>
    <property type="evidence" value="ECO:0007669"/>
    <property type="project" value="InterPro"/>
</dbReference>
<dbReference type="FunFam" id="1.10.150.390:FF:000005">
    <property type="entry name" value="DNA-directed RNA polymerase subunit"/>
    <property type="match status" value="1"/>
</dbReference>
<dbReference type="FunFam" id="1.10.274.100:FF:000015">
    <property type="entry name" value="DNA-directed RNA polymerase subunit"/>
    <property type="match status" value="1"/>
</dbReference>
<dbReference type="Pfam" id="PF05000">
    <property type="entry name" value="RNA_pol_Rpb1_4"/>
    <property type="match status" value="1"/>
</dbReference>
<keyword evidence="9" id="KW-0460">Magnesium</keyword>
<comment type="similarity">
    <text evidence="2">Belongs to the RNA polymerase beta' chain family.</text>
</comment>
<dbReference type="SMART" id="SM00663">
    <property type="entry name" value="RPOLA_N"/>
    <property type="match status" value="1"/>
</dbReference>
<feature type="region of interest" description="Disordered" evidence="15">
    <location>
        <begin position="1398"/>
        <end position="1421"/>
    </location>
</feature>
<dbReference type="Proteomes" id="UP001055439">
    <property type="component" value="Chromosome 7"/>
</dbReference>
<feature type="domain" description="RNA polymerase N-terminal" evidence="16">
    <location>
        <begin position="178"/>
        <end position="496"/>
    </location>
</feature>
<dbReference type="InterPro" id="IPR038120">
    <property type="entry name" value="Rpb1_funnel_sf"/>
</dbReference>
<dbReference type="InterPro" id="IPR007066">
    <property type="entry name" value="RNA_pol_Rpb1_3"/>
</dbReference>
<keyword evidence="5" id="KW-0808">Transferase</keyword>
<evidence type="ECO:0000256" key="2">
    <source>
        <dbReference type="ARBA" id="ARBA00006460"/>
    </source>
</evidence>
<sequence length="1421" mass="159153">MTDAEAASGVVDSVHFSFYTSEEIRKISVKKITKPNLLDAKNSPVKRYVAQLDLIVKGDINGARCLEANSWGEVFFPEEETVESVAPSNFDKAKHFTWTSLQQSEALSVLSKFMRERRKKCDNCGKRNPTIHSPVFGWLNKVELILNNLWKNEANLCMLVSGIHCKSLSITRGNKGSAMFFLKTLLVPPSKFRPAAGTSGRGVLEHPQNTLLSKVQQANIGLKNCIIADPDHPDILRRWMDLQKTVNVLFDSTKGFAKSDKEASGIRQLLEKKSGILRQKMMGKRVNFASRSVISPDPYLAVNEIGIPPYFALRLTYPERVTPWNVNKLRCTIINGANIHPGATHYKDKERMYKLQASQTMRNAISRKLPTSRGMTAQLGMGPESEFEGKVVYRRLQDGDIVLVNRQPTLHKPSMMAHVVRVLKGEKTLRMHYANCSTYNADFDGDEMNVHLPQDEISRAEAINIVNANKQYIVPTSGHPIRGLIQDHIVSAVLLTKMDTFLTREEYHQLLYASCVPPTSYSQRNGSGQKVSVSWSDYEIQPLPPAIWKPTPLWTGKQVITAILNFVTRGHLPLTIEKRGRIQKEYIGEDHTLFVLHVHNNDLVHGMIDKAQFGTYGLVHAVHELYGPDVAGMLLSVFSRLFTSFLQMHGFTCGVDDLLLSQKSDMEREKILEKSETQAEEVHMRFTRTKDGDGDPMKLQREIEKVLRGNGDSATALLDRMMSNSLNSLTSEINQALFPNGLSKPFLKNCLSLMTTTGAKGGLVNMTRISSLLGQQELEGNRVPRMVSGKTLPCFPPWDISSRAGGFICDRFLTGLRPQEYYFHCMAGRDGLVDTAIKTSRSGYLQRCLIKNLECLKVSYDHTVRDADGSVVQFIYGEDGVDVLKTSYISEFKMLSDNQNVVLQKFSDQIADTSLAKSNAYIRELPCSLRDKATDFVLKKQKSSPHQINQDFMKLMKLKYLSSLAEPGEAVGVVAAQSVGEPSTQMTLNTFHLAGKEDMNVTLGIPRLQEILMTASKDIRTPLMNCPLHAWKTKDDAERLAAKLRRVSVADVVERMEVCTVPFSIHGNQISTIYKLKMTLYPSELYPSFSELTLEDCREVLETTFVEAMEEAIAKHVDTIFKISDIKVVSGKEENDFKEGVDEDESRNKSSMVEENADGGDEDDESGDDQGTDSKRRKQQANDEVEYDDGIEKESFVAAGEHDEETRSGFESDIDHVEADEDYLMGGGSPGFDMDLATPESPSKADSTPISEDDKKKSKSVEKGKKETKSKAKKPKSSKKKIRRTIHVMAEGLKFEVHYISRSEPRILLAEIAQRTAKHVYVKEYKNIERVGMGDFNTSPFGKMTFETATKFIVESAFHGEVDTLESPSASVSLGQPVKMGTGCFDLMQNLQLGSYDESTSKENTVSKYQRSQRVEEAGRL</sequence>
<comment type="catalytic activity">
    <reaction evidence="12">
        <text>RNA(n) + a ribonucleoside 5'-triphosphate = RNA(n+1) + diphosphate</text>
        <dbReference type="Rhea" id="RHEA:21248"/>
        <dbReference type="Rhea" id="RHEA-COMP:14527"/>
        <dbReference type="Rhea" id="RHEA-COMP:17342"/>
        <dbReference type="ChEBI" id="CHEBI:33019"/>
        <dbReference type="ChEBI" id="CHEBI:61557"/>
        <dbReference type="ChEBI" id="CHEBI:140395"/>
        <dbReference type="EC" id="2.7.7.6"/>
    </reaction>
</comment>
<dbReference type="Gene3D" id="2.40.40.20">
    <property type="match status" value="1"/>
</dbReference>
<dbReference type="Gene3D" id="4.10.860.120">
    <property type="entry name" value="RNA polymerase II, clamp domain"/>
    <property type="match status" value="1"/>
</dbReference>
<dbReference type="GO" id="GO:0005736">
    <property type="term" value="C:RNA polymerase I complex"/>
    <property type="evidence" value="ECO:0007669"/>
    <property type="project" value="TreeGrafter"/>
</dbReference>
<dbReference type="Gene3D" id="1.10.274.100">
    <property type="entry name" value="RNA polymerase Rpb1, domain 3"/>
    <property type="match status" value="1"/>
</dbReference>
<dbReference type="GO" id="GO:0046872">
    <property type="term" value="F:metal ion binding"/>
    <property type="evidence" value="ECO:0007669"/>
    <property type="project" value="UniProtKB-KW"/>
</dbReference>
<evidence type="ECO:0000256" key="5">
    <source>
        <dbReference type="ARBA" id="ARBA00022679"/>
    </source>
</evidence>
<dbReference type="Pfam" id="PF00623">
    <property type="entry name" value="RNA_pol_Rpb1_2"/>
    <property type="match status" value="1"/>
</dbReference>
<dbReference type="Gene3D" id="3.30.1490.180">
    <property type="entry name" value="RNA polymerase ii"/>
    <property type="match status" value="1"/>
</dbReference>
<evidence type="ECO:0000256" key="11">
    <source>
        <dbReference type="ARBA" id="ARBA00023242"/>
    </source>
</evidence>
<dbReference type="InterPro" id="IPR006592">
    <property type="entry name" value="RNA_pol_N"/>
</dbReference>
<proteinExistence type="inferred from homology"/>
<dbReference type="Pfam" id="PF04983">
    <property type="entry name" value="RNA_pol_Rpb1_3"/>
    <property type="match status" value="1"/>
</dbReference>
<keyword evidence="11" id="KW-0539">Nucleus</keyword>
<evidence type="ECO:0000256" key="8">
    <source>
        <dbReference type="ARBA" id="ARBA00022833"/>
    </source>
</evidence>
<dbReference type="Gene3D" id="3.30.70.2850">
    <property type="match status" value="1"/>
</dbReference>
<evidence type="ECO:0000256" key="1">
    <source>
        <dbReference type="ARBA" id="ARBA00004123"/>
    </source>
</evidence>
<feature type="compositionally biased region" description="Polar residues" evidence="15">
    <location>
        <begin position="1402"/>
        <end position="1412"/>
    </location>
</feature>
<feature type="region of interest" description="Disordered" evidence="15">
    <location>
        <begin position="1221"/>
        <end position="1282"/>
    </location>
</feature>
<dbReference type="SUPFAM" id="SSF64484">
    <property type="entry name" value="beta and beta-prime subunits of DNA dependent RNA-polymerase"/>
    <property type="match status" value="1"/>
</dbReference>
<evidence type="ECO:0000256" key="3">
    <source>
        <dbReference type="ARBA" id="ARBA00012418"/>
    </source>
</evidence>
<dbReference type="Gene3D" id="6.20.50.80">
    <property type="match status" value="1"/>
</dbReference>
<reference evidence="17" key="1">
    <citation type="submission" date="2022-05" db="EMBL/GenBank/DDBJ databases">
        <title>The Musa troglodytarum L. genome provides insights into the mechanism of non-climacteric behaviour and enrichment of carotenoids.</title>
        <authorList>
            <person name="Wang J."/>
        </authorList>
    </citation>
    <scope>NUCLEOTIDE SEQUENCE</scope>
    <source>
        <tissue evidence="17">Leaf</tissue>
    </source>
</reference>
<dbReference type="GO" id="GO:0003899">
    <property type="term" value="F:DNA-directed RNA polymerase activity"/>
    <property type="evidence" value="ECO:0007669"/>
    <property type="project" value="UniProtKB-EC"/>
</dbReference>
<name>A0A9E7GS80_9LILI</name>